<gene>
    <name evidence="1" type="ORF">FOA19_22840</name>
</gene>
<comment type="caution">
    <text evidence="1">The sequence shown here is derived from an EMBL/GenBank/DDBJ whole genome shotgun (WGS) entry which is preliminary data.</text>
</comment>
<name>A0A5B6TA87_9BACT</name>
<dbReference type="OrthoDB" id="1490774at2"/>
<reference evidence="1 2" key="1">
    <citation type="submission" date="2019-07" db="EMBL/GenBank/DDBJ databases">
        <title>Rufibacter sp. nov., isolated from lake sediment.</title>
        <authorList>
            <person name="Qu J.-H."/>
        </authorList>
    </citation>
    <scope>NUCLEOTIDE SEQUENCE [LARGE SCALE GENOMIC DNA]</scope>
    <source>
        <strain evidence="1 2">NBS58-1</strain>
    </source>
</reference>
<keyword evidence="2" id="KW-1185">Reference proteome</keyword>
<dbReference type="EMBL" id="VKKY01000004">
    <property type="protein sequence ID" value="KAA3435989.1"/>
    <property type="molecule type" value="Genomic_DNA"/>
</dbReference>
<sequence>MVEEKDEGNVYAYNVEEKVIHISEAGSGKKGYFCLGCRREMQAVKFKIENYQSYFRHDPKGVEPNRKCTYSDETHRHKLAKDILQQIKKIKVPPVYKYPPKGHDGLANLLLEDRFIEAHTVENETCFYENENGEIKWGKKKDVDERFLLIQPDVTFFNKDYQPILFIELVATHSLTLEKRVKIRRLGIDTVLVRIPKDSPQEIEGTFYKSEKTKWVYNHEQERAEYIPVSNPDAVGVPPVDELQRKLFEESFECRAAQIRSFVRGINKCLAAKPYRDIESSLRDEISRVEGNTADNQERLRGLQEKHRAELVGRYSEETAKVEYGQEQLSREEEEFRASAATAESDFKRKAADLDAENADLDRKSGLLELRISEEITSLGRSRGETNREEAAIDRDLRAEERRIEQIHRDTNDLPSRFAGLEAAAKRQFADASDRERAEISGIQESGKQLPARFKQDRTKLESGFVGLRGEITAKIETRDTTGDSELSRRVKRILLARGTLANFHEGILAFKRNKRALECLNSGAFKNWIRQEGN</sequence>
<accession>A0A5B6TA87</accession>
<proteinExistence type="predicted"/>
<dbReference type="RefSeq" id="WP_149093199.1">
    <property type="nucleotide sequence ID" value="NZ_VKKY01000004.1"/>
</dbReference>
<evidence type="ECO:0000313" key="1">
    <source>
        <dbReference type="EMBL" id="KAA3435989.1"/>
    </source>
</evidence>
<organism evidence="1 2">
    <name type="scientific">Rufibacter hautae</name>
    <dbReference type="NCBI Taxonomy" id="2595005"/>
    <lineage>
        <taxon>Bacteria</taxon>
        <taxon>Pseudomonadati</taxon>
        <taxon>Bacteroidota</taxon>
        <taxon>Cytophagia</taxon>
        <taxon>Cytophagales</taxon>
        <taxon>Hymenobacteraceae</taxon>
        <taxon>Rufibacter</taxon>
    </lineage>
</organism>
<dbReference type="AlphaFoldDB" id="A0A5B6TA87"/>
<evidence type="ECO:0000313" key="2">
    <source>
        <dbReference type="Proteomes" id="UP000324133"/>
    </source>
</evidence>
<protein>
    <submittedName>
        <fullName evidence="1">Uncharacterized protein</fullName>
    </submittedName>
</protein>
<dbReference type="Proteomes" id="UP000324133">
    <property type="component" value="Unassembled WGS sequence"/>
</dbReference>